<evidence type="ECO:0000256" key="1">
    <source>
        <dbReference type="SAM" id="Phobius"/>
    </source>
</evidence>
<name>A0A919XXK3_9BACL</name>
<proteinExistence type="predicted"/>
<keyword evidence="1" id="KW-0812">Transmembrane</keyword>
<organism evidence="2 3">
    <name type="scientific">Paenibacillus apis</name>
    <dbReference type="NCBI Taxonomy" id="1792174"/>
    <lineage>
        <taxon>Bacteria</taxon>
        <taxon>Bacillati</taxon>
        <taxon>Bacillota</taxon>
        <taxon>Bacilli</taxon>
        <taxon>Bacillales</taxon>
        <taxon>Paenibacillaceae</taxon>
        <taxon>Paenibacillus</taxon>
    </lineage>
</organism>
<comment type="caution">
    <text evidence="2">The sequence shown here is derived from an EMBL/GenBank/DDBJ whole genome shotgun (WGS) entry which is preliminary data.</text>
</comment>
<protein>
    <submittedName>
        <fullName evidence="2">Uncharacterized protein</fullName>
    </submittedName>
</protein>
<feature type="transmembrane region" description="Helical" evidence="1">
    <location>
        <begin position="49"/>
        <end position="74"/>
    </location>
</feature>
<evidence type="ECO:0000313" key="3">
    <source>
        <dbReference type="Proteomes" id="UP000678895"/>
    </source>
</evidence>
<dbReference type="EMBL" id="BORS01000002">
    <property type="protein sequence ID" value="GIO40892.1"/>
    <property type="molecule type" value="Genomic_DNA"/>
</dbReference>
<dbReference type="RefSeq" id="WP_301624835.1">
    <property type="nucleotide sequence ID" value="NZ_BORS01000002.1"/>
</dbReference>
<evidence type="ECO:0000313" key="2">
    <source>
        <dbReference type="EMBL" id="GIO40892.1"/>
    </source>
</evidence>
<sequence length="126" mass="14310">MDDDNKTFTYMYSAKQQEEVKSILQKYIPKEEDKMEQLRRLDKRAESRGTFISILVGTVGTLVLGFGMSCMMVWKDNLLVPGVVFGVIGIVGIALAYPLFISITKKQREKLAPEIMRLSQELMGEN</sequence>
<keyword evidence="1" id="KW-1133">Transmembrane helix</keyword>
<gene>
    <name evidence="2" type="ORF">J41TS4_06500</name>
</gene>
<accession>A0A919XXK3</accession>
<reference evidence="2" key="1">
    <citation type="submission" date="2021-03" db="EMBL/GenBank/DDBJ databases">
        <title>Antimicrobial resistance genes in bacteria isolated from Japanese honey, and their potential for conferring macrolide and lincosamide resistance in the American foulbrood pathogen Paenibacillus larvae.</title>
        <authorList>
            <person name="Okamoto M."/>
            <person name="Kumagai M."/>
            <person name="Kanamori H."/>
            <person name="Takamatsu D."/>
        </authorList>
    </citation>
    <scope>NUCLEOTIDE SEQUENCE</scope>
    <source>
        <strain evidence="2">J41TS4</strain>
    </source>
</reference>
<dbReference type="Proteomes" id="UP000678895">
    <property type="component" value="Unassembled WGS sequence"/>
</dbReference>
<feature type="transmembrane region" description="Helical" evidence="1">
    <location>
        <begin position="80"/>
        <end position="100"/>
    </location>
</feature>
<keyword evidence="1" id="KW-0472">Membrane</keyword>
<keyword evidence="3" id="KW-1185">Reference proteome</keyword>
<dbReference type="AlphaFoldDB" id="A0A919XXK3"/>